<evidence type="ECO:0000313" key="2">
    <source>
        <dbReference type="Proteomes" id="UP000422221"/>
    </source>
</evidence>
<evidence type="ECO:0000313" key="1">
    <source>
        <dbReference type="EMBL" id="KAA3757110.1"/>
    </source>
</evidence>
<name>A0A7J4XCE6_9BACE</name>
<organism evidence="1 2">
    <name type="scientific">Bacteroides salyersiae</name>
    <dbReference type="NCBI Taxonomy" id="291644"/>
    <lineage>
        <taxon>Bacteria</taxon>
        <taxon>Pseudomonadati</taxon>
        <taxon>Bacteroidota</taxon>
        <taxon>Bacteroidia</taxon>
        <taxon>Bacteroidales</taxon>
        <taxon>Bacteroidaceae</taxon>
        <taxon>Bacteroides</taxon>
    </lineage>
</organism>
<protein>
    <submittedName>
        <fullName evidence="1">Uncharacterized protein</fullName>
    </submittedName>
</protein>
<dbReference type="AlphaFoldDB" id="A0A7J4XCE6"/>
<comment type="caution">
    <text evidence="1">The sequence shown here is derived from an EMBL/GenBank/DDBJ whole genome shotgun (WGS) entry which is preliminary data.</text>
</comment>
<accession>A0A7J4XCE6</accession>
<reference evidence="1 2" key="1">
    <citation type="journal article" date="2019" name="Nat. Med.">
        <title>A library of human gut bacterial isolates paired with longitudinal multiomics data enables mechanistic microbiome research.</title>
        <authorList>
            <person name="Poyet M."/>
            <person name="Groussin M."/>
            <person name="Gibbons S.M."/>
            <person name="Avila-Pacheco J."/>
            <person name="Jiang X."/>
            <person name="Kearney S.M."/>
            <person name="Perrotta A.R."/>
            <person name="Berdy B."/>
            <person name="Zhao S."/>
            <person name="Lieberman T.D."/>
            <person name="Swanson P.K."/>
            <person name="Smith M."/>
            <person name="Roesemann S."/>
            <person name="Alexander J.E."/>
            <person name="Rich S.A."/>
            <person name="Livny J."/>
            <person name="Vlamakis H."/>
            <person name="Clish C."/>
            <person name="Bullock K."/>
            <person name="Deik A."/>
            <person name="Scott J."/>
            <person name="Pierce K.A."/>
            <person name="Xavier R.J."/>
            <person name="Alm E.J."/>
        </authorList>
    </citation>
    <scope>NUCLEOTIDE SEQUENCE [LARGE SCALE GENOMIC DNA]</scope>
    <source>
        <strain evidence="1 2">BIOML-A10</strain>
    </source>
</reference>
<dbReference type="EMBL" id="VWMK01000036">
    <property type="protein sequence ID" value="KAA3757110.1"/>
    <property type="molecule type" value="Genomic_DNA"/>
</dbReference>
<dbReference type="Proteomes" id="UP000422221">
    <property type="component" value="Unassembled WGS sequence"/>
</dbReference>
<proteinExistence type="predicted"/>
<sequence>MEERYIKEVEWWFSEFSAQSEVERYFELFPELKSRLSKFAIGIYIWNMTGQIDINEPDDVGRVRLILKVLDQTPGFDFFDNTFNECTPDTVCEIIGMAPIVPQEEPDTTFDYSITPIKSFEEAKEYNDSVSWRIVVSEESFNDYVASGNRFYFLENNNWWDALCVPGMNFPHDNYGYSLIAVKISPDNEIVSVTSRWNTYAGDTGDFLNEEQLKNLLGLKYAQLLFH</sequence>
<dbReference type="RefSeq" id="WP_130059915.1">
    <property type="nucleotide sequence ID" value="NZ_JADNPJ010000042.1"/>
</dbReference>
<gene>
    <name evidence="1" type="ORF">F3F73_22560</name>
</gene>